<organism evidence="5 6">
    <name type="scientific">Mucor flavus</name>
    <dbReference type="NCBI Taxonomy" id="439312"/>
    <lineage>
        <taxon>Eukaryota</taxon>
        <taxon>Fungi</taxon>
        <taxon>Fungi incertae sedis</taxon>
        <taxon>Mucoromycota</taxon>
        <taxon>Mucoromycotina</taxon>
        <taxon>Mucoromycetes</taxon>
        <taxon>Mucorales</taxon>
        <taxon>Mucorineae</taxon>
        <taxon>Mucoraceae</taxon>
        <taxon>Mucor</taxon>
    </lineage>
</organism>
<feature type="transmembrane region" description="Helical" evidence="2">
    <location>
        <begin position="256"/>
        <end position="275"/>
    </location>
</feature>
<dbReference type="PANTHER" id="PTHR42028:SF1">
    <property type="entry name" value="YALI0E30657P"/>
    <property type="match status" value="1"/>
</dbReference>
<keyword evidence="6" id="KW-1185">Reference proteome</keyword>
<dbReference type="Proteomes" id="UP001473302">
    <property type="component" value="Unassembled WGS sequence"/>
</dbReference>
<feature type="signal peptide" evidence="3">
    <location>
        <begin position="1"/>
        <end position="23"/>
    </location>
</feature>
<reference evidence="5 6" key="1">
    <citation type="submission" date="2024-04" db="EMBL/GenBank/DDBJ databases">
        <title>genome sequences of Mucor flavus KT1a and Helicostylum pulchrum KT1b strains isolated from the surface of a dry-aged beef.</title>
        <authorList>
            <person name="Toyotome T."/>
            <person name="Hosono M."/>
            <person name="Torimaru M."/>
            <person name="Fukuda K."/>
            <person name="Mikami N."/>
        </authorList>
    </citation>
    <scope>NUCLEOTIDE SEQUENCE [LARGE SCALE GENOMIC DNA]</scope>
    <source>
        <strain evidence="5 6">KT1a</strain>
    </source>
</reference>
<evidence type="ECO:0000256" key="1">
    <source>
        <dbReference type="SAM" id="MobiDB-lite"/>
    </source>
</evidence>
<feature type="compositionally biased region" description="Low complexity" evidence="1">
    <location>
        <begin position="31"/>
        <end position="75"/>
    </location>
</feature>
<proteinExistence type="predicted"/>
<feature type="chain" id="PRO_5047085163" description="DUF7137 domain-containing protein" evidence="3">
    <location>
        <begin position="24"/>
        <end position="276"/>
    </location>
</feature>
<keyword evidence="3" id="KW-0732">Signal</keyword>
<dbReference type="EMBL" id="BAABUK010000007">
    <property type="protein sequence ID" value="GAA5810277.1"/>
    <property type="molecule type" value="Genomic_DNA"/>
</dbReference>
<keyword evidence="2" id="KW-1133">Transmembrane helix</keyword>
<dbReference type="PANTHER" id="PTHR42028">
    <property type="entry name" value="CHROMOSOME 1, WHOLE GENOME SHOTGUN SEQUENCE"/>
    <property type="match status" value="1"/>
</dbReference>
<dbReference type="Pfam" id="PF23585">
    <property type="entry name" value="DUF7137"/>
    <property type="match status" value="1"/>
</dbReference>
<dbReference type="InterPro" id="IPR055561">
    <property type="entry name" value="DUF7137"/>
</dbReference>
<evidence type="ECO:0000256" key="3">
    <source>
        <dbReference type="SAM" id="SignalP"/>
    </source>
</evidence>
<gene>
    <name evidence="5" type="ORF">MFLAVUS_003697</name>
</gene>
<feature type="domain" description="DUF7137" evidence="4">
    <location>
        <begin position="108"/>
        <end position="240"/>
    </location>
</feature>
<sequence>MEGEMRFTLLFLVCICIISSAVAQDPTSNVAQPPAQSSNIPQPSASQPPAASGSQQPVASGSGQPQQPGANGSSGIIATALPTAGAGSGAQNNSIAALPTSASYGNSVYPGNAVFLAPTPSKSVSPLYRIDDRENVTFSWSYTNLLVRPDVVTLAAVAPNKITYTIATLAGDQTSAVWQLKDVPAASPLMMGMYQVQLYDQRGPTAIPLPGWLAPATRLSIAFYSAESYNPLTGGDYCPTCFYNAGRKLGESIGPMMMAVGVACITSSFIVYGLLY</sequence>
<name>A0ABP9YTX3_9FUNG</name>
<protein>
    <recommendedName>
        <fullName evidence="4">DUF7137 domain-containing protein</fullName>
    </recommendedName>
</protein>
<evidence type="ECO:0000259" key="4">
    <source>
        <dbReference type="Pfam" id="PF23585"/>
    </source>
</evidence>
<comment type="caution">
    <text evidence="5">The sequence shown here is derived from an EMBL/GenBank/DDBJ whole genome shotgun (WGS) entry which is preliminary data.</text>
</comment>
<keyword evidence="2" id="KW-0472">Membrane</keyword>
<accession>A0ABP9YTX3</accession>
<keyword evidence="2" id="KW-0812">Transmembrane</keyword>
<evidence type="ECO:0000313" key="5">
    <source>
        <dbReference type="EMBL" id="GAA5810277.1"/>
    </source>
</evidence>
<evidence type="ECO:0000313" key="6">
    <source>
        <dbReference type="Proteomes" id="UP001473302"/>
    </source>
</evidence>
<evidence type="ECO:0000256" key="2">
    <source>
        <dbReference type="SAM" id="Phobius"/>
    </source>
</evidence>
<feature type="region of interest" description="Disordered" evidence="1">
    <location>
        <begin position="27"/>
        <end position="77"/>
    </location>
</feature>